<proteinExistence type="predicted"/>
<reference evidence="2 3" key="1">
    <citation type="journal article" date="2020" name="ISME J.">
        <title>Uncovering the hidden diversity of litter-decomposition mechanisms in mushroom-forming fungi.</title>
        <authorList>
            <person name="Floudas D."/>
            <person name="Bentzer J."/>
            <person name="Ahren D."/>
            <person name="Johansson T."/>
            <person name="Persson P."/>
            <person name="Tunlid A."/>
        </authorList>
    </citation>
    <scope>NUCLEOTIDE SEQUENCE [LARGE SCALE GENOMIC DNA]</scope>
    <source>
        <strain evidence="2 3">CBS 291.85</strain>
    </source>
</reference>
<gene>
    <name evidence="2" type="ORF">D9758_013154</name>
</gene>
<evidence type="ECO:0000259" key="1">
    <source>
        <dbReference type="Pfam" id="PF06985"/>
    </source>
</evidence>
<name>A0A8H5CGG1_9AGAR</name>
<dbReference type="OrthoDB" id="674604at2759"/>
<dbReference type="Proteomes" id="UP000559256">
    <property type="component" value="Unassembled WGS sequence"/>
</dbReference>
<dbReference type="EMBL" id="JAACJM010000179">
    <property type="protein sequence ID" value="KAF5340102.1"/>
    <property type="molecule type" value="Genomic_DNA"/>
</dbReference>
<evidence type="ECO:0000313" key="2">
    <source>
        <dbReference type="EMBL" id="KAF5340102.1"/>
    </source>
</evidence>
<dbReference type="Pfam" id="PF06985">
    <property type="entry name" value="HET"/>
    <property type="match status" value="1"/>
</dbReference>
<dbReference type="AlphaFoldDB" id="A0A8H5CGG1"/>
<accession>A0A8H5CGG1</accession>
<feature type="domain" description="Heterokaryon incompatibility" evidence="1">
    <location>
        <begin position="21"/>
        <end position="108"/>
    </location>
</feature>
<dbReference type="PANTHER" id="PTHR10622">
    <property type="entry name" value="HET DOMAIN-CONTAINING PROTEIN"/>
    <property type="match status" value="1"/>
</dbReference>
<dbReference type="InterPro" id="IPR010730">
    <property type="entry name" value="HET"/>
</dbReference>
<evidence type="ECO:0000313" key="3">
    <source>
        <dbReference type="Proteomes" id="UP000559256"/>
    </source>
</evidence>
<keyword evidence="3" id="KW-1185">Reference proteome</keyword>
<protein>
    <recommendedName>
        <fullName evidence="1">Heterokaryon incompatibility domain-containing protein</fullName>
    </recommendedName>
</protein>
<comment type="caution">
    <text evidence="2">The sequence shown here is derived from an EMBL/GenBank/DDBJ whole genome shotgun (WGS) entry which is preliminary data.</text>
</comment>
<organism evidence="2 3">
    <name type="scientific">Tetrapyrgos nigripes</name>
    <dbReference type="NCBI Taxonomy" id="182062"/>
    <lineage>
        <taxon>Eukaryota</taxon>
        <taxon>Fungi</taxon>
        <taxon>Dikarya</taxon>
        <taxon>Basidiomycota</taxon>
        <taxon>Agaricomycotina</taxon>
        <taxon>Agaricomycetes</taxon>
        <taxon>Agaricomycetidae</taxon>
        <taxon>Agaricales</taxon>
        <taxon>Marasmiineae</taxon>
        <taxon>Marasmiaceae</taxon>
        <taxon>Tetrapyrgos</taxon>
    </lineage>
</organism>
<dbReference type="PANTHER" id="PTHR10622:SF10">
    <property type="entry name" value="HET DOMAIN-CONTAINING PROTEIN"/>
    <property type="match status" value="1"/>
</dbReference>
<sequence length="410" mass="45490">MRLLNTTTLTIKYFYTDIPSYAILSHTWQKEEVLFRDIQNLEIARCNAGYANIENACARARQYSFEWIWIDSCCVNPENVAELSKVIASMYRYYEDAGLCYVYLCDVSVSNICRPRDIASALKESRWFKRGWTLQELLAPKQVVFLDQNWTTIGTRWSLRKAISAVTAIPVAVFEGSDIHGYSVGQRISMPLLYGEGVARAFKRLKQEIYKTSGDHNIFSLVSVHGSRGWGDTRKYTTAADQTARYTSSDGLDYTASQPTDFANVGPDSAYTQDVAAASQAVFSGAHHNDLKDSTITLVAGHYFSYPVSAAPIGDTDNANCQWKNYAIGGAVGSLATSGAMTLSVAKRTQIAASDLLLEQARVMSYQSMSHSLTSLYQSPRDALPTVALVLTIALRVVQLANGFLKLFRR</sequence>